<accession>A0A2K8PP99</accession>
<dbReference type="OrthoDB" id="3579673at2"/>
<keyword evidence="2" id="KW-1185">Reference proteome</keyword>
<reference evidence="1 2" key="1">
    <citation type="submission" date="2017-11" db="EMBL/GenBank/DDBJ databases">
        <title>Complete genome sequence of Streptomyces lavendulae subsp. lavendulae CCM 3239 (formerly 'Streptomyces aureofaciens CCM 3239'), the producer of the angucycline-type antibiotic auricin.</title>
        <authorList>
            <person name="Busche T."/>
            <person name="Novakova R."/>
            <person name="Al'Dilaimi A."/>
            <person name="Homerova D."/>
            <person name="Feckova L."/>
            <person name="Rezuchova B."/>
            <person name="Mingyar E."/>
            <person name="Csolleiova D."/>
            <person name="Bekeova C."/>
            <person name="Winkler A."/>
            <person name="Sevcikova B."/>
            <person name="Kalinowski J."/>
            <person name="Kormanec J."/>
            <person name="Ruckert C."/>
        </authorList>
    </citation>
    <scope>NUCLEOTIDE SEQUENCE [LARGE SCALE GENOMIC DNA]</scope>
    <source>
        <strain evidence="1 2">CCM 3239</strain>
    </source>
</reference>
<dbReference type="RefSeq" id="WP_030235584.1">
    <property type="nucleotide sequence ID" value="NZ_CP024985.1"/>
</dbReference>
<gene>
    <name evidence="1" type="ORF">SLAV_33950</name>
</gene>
<evidence type="ECO:0000313" key="1">
    <source>
        <dbReference type="EMBL" id="ATZ28561.1"/>
    </source>
</evidence>
<dbReference type="Proteomes" id="UP000231791">
    <property type="component" value="Chromosome"/>
</dbReference>
<dbReference type="AlphaFoldDB" id="A0A2K8PP99"/>
<dbReference type="KEGG" id="slx:SLAV_33950"/>
<sequence length="332" mass="35217">MSTLTRGATDGRAATAPAPAPARRLRGLAWLVVRQHRTALIACAVAVVLGAAWIAYRRGAMLDTLHGAGWPAKPPSEVDGNLLNRIINDLGSMGSSLAFLPVLLGVFLGAPLISADLENGTARLVTTQSVSRTRWLVWKVGFALLLSAATSGILGLFYAWWWRSAGPFAPDDWLNSPVFAVTGPTGVATALFTTSLGILAGALLRRTVVSMAGTFLVSGFALVAAEMFRPLLDSPRRLAYPVGAERPALLDHVVVVDEWFGTASGKLYGWGTCAHDSSPEACRSALGIVDRVADHYTKDQMAGMQWTAAAAFTVLAAALVGALLWRARRRAL</sequence>
<protein>
    <submittedName>
        <fullName evidence="1">ABC-2 family transporter protein</fullName>
    </submittedName>
</protein>
<dbReference type="EMBL" id="CP024985">
    <property type="protein sequence ID" value="ATZ28561.1"/>
    <property type="molecule type" value="Genomic_DNA"/>
</dbReference>
<name>A0A2K8PP99_STRLA</name>
<evidence type="ECO:0000313" key="2">
    <source>
        <dbReference type="Proteomes" id="UP000231791"/>
    </source>
</evidence>
<organism evidence="1 2">
    <name type="scientific">Streptomyces lavendulae subsp. lavendulae</name>
    <dbReference type="NCBI Taxonomy" id="58340"/>
    <lineage>
        <taxon>Bacteria</taxon>
        <taxon>Bacillati</taxon>
        <taxon>Actinomycetota</taxon>
        <taxon>Actinomycetes</taxon>
        <taxon>Kitasatosporales</taxon>
        <taxon>Streptomycetaceae</taxon>
        <taxon>Streptomyces</taxon>
    </lineage>
</organism>
<dbReference type="GeneID" id="49387770"/>
<proteinExistence type="predicted"/>